<name>A0A420ESF3_9SPHN</name>
<dbReference type="PANTHER" id="PTHR39166">
    <property type="entry name" value="BLL1166 PROTEIN"/>
    <property type="match status" value="1"/>
</dbReference>
<dbReference type="AlphaFoldDB" id="A0A420ESF3"/>
<dbReference type="EMBL" id="RAPF01000001">
    <property type="protein sequence ID" value="RKF23607.1"/>
    <property type="molecule type" value="Genomic_DNA"/>
</dbReference>
<evidence type="ECO:0000313" key="1">
    <source>
        <dbReference type="EMBL" id="RKF23607.1"/>
    </source>
</evidence>
<dbReference type="Pfam" id="PF06042">
    <property type="entry name" value="NTP_transf_6"/>
    <property type="match status" value="1"/>
</dbReference>
<accession>A0A420ESF3</accession>
<dbReference type="PANTHER" id="PTHR39166:SF1">
    <property type="entry name" value="BLL1166 PROTEIN"/>
    <property type="match status" value="1"/>
</dbReference>
<sequence>MQGESFVRDVLRKDPARWHLLGVVAELDLPDCWIAAGFVRNAVWDALHGRKANPPQGDVDVIWFDPDSLSPGVDREYEEQLRLSVPSIHWSVKNQARMHLRNGDAPYRSAADAMRYWPETATAVAARRQGLHECVIAAPLGLDDLLQLALRPTSRFVSEKREIFDQRVKAKAWMRSWPNLEIFDR</sequence>
<reference evidence="1 2" key="1">
    <citation type="submission" date="2018-09" db="EMBL/GenBank/DDBJ databases">
        <title>Altererythrobacter spongiae sp. nov., isolated from a marine sponge.</title>
        <authorList>
            <person name="Zhuang L."/>
            <person name="Luo L."/>
        </authorList>
    </citation>
    <scope>NUCLEOTIDE SEQUENCE [LARGE SCALE GENOMIC DNA]</scope>
    <source>
        <strain evidence="1 2">HN-Y73</strain>
    </source>
</reference>
<evidence type="ECO:0000313" key="2">
    <source>
        <dbReference type="Proteomes" id="UP000284395"/>
    </source>
</evidence>
<comment type="caution">
    <text evidence="1">The sequence shown here is derived from an EMBL/GenBank/DDBJ whole genome shotgun (WGS) entry which is preliminary data.</text>
</comment>
<dbReference type="Proteomes" id="UP000284395">
    <property type="component" value="Unassembled WGS sequence"/>
</dbReference>
<keyword evidence="2" id="KW-1185">Reference proteome</keyword>
<organism evidence="1 2">
    <name type="scientific">Altericroceibacterium spongiae</name>
    <dbReference type="NCBI Taxonomy" id="2320269"/>
    <lineage>
        <taxon>Bacteria</taxon>
        <taxon>Pseudomonadati</taxon>
        <taxon>Pseudomonadota</taxon>
        <taxon>Alphaproteobacteria</taxon>
        <taxon>Sphingomonadales</taxon>
        <taxon>Erythrobacteraceae</taxon>
        <taxon>Altericroceibacterium</taxon>
    </lineage>
</organism>
<protein>
    <submittedName>
        <fullName evidence="1">Nucleotidyltransferase family protein</fullName>
    </submittedName>
</protein>
<dbReference type="InterPro" id="IPR009267">
    <property type="entry name" value="NTP_transf_6"/>
</dbReference>
<proteinExistence type="predicted"/>
<gene>
    <name evidence="1" type="ORF">D6851_02955</name>
</gene>
<dbReference type="GO" id="GO:0016740">
    <property type="term" value="F:transferase activity"/>
    <property type="evidence" value="ECO:0007669"/>
    <property type="project" value="UniProtKB-KW"/>
</dbReference>
<keyword evidence="1" id="KW-0808">Transferase</keyword>
<dbReference type="OrthoDB" id="9805247at2"/>